<organism evidence="2 3">
    <name type="scientific">Plakobranchus ocellatus</name>
    <dbReference type="NCBI Taxonomy" id="259542"/>
    <lineage>
        <taxon>Eukaryota</taxon>
        <taxon>Metazoa</taxon>
        <taxon>Spiralia</taxon>
        <taxon>Lophotrochozoa</taxon>
        <taxon>Mollusca</taxon>
        <taxon>Gastropoda</taxon>
        <taxon>Heterobranchia</taxon>
        <taxon>Euthyneura</taxon>
        <taxon>Panpulmonata</taxon>
        <taxon>Sacoglossa</taxon>
        <taxon>Placobranchoidea</taxon>
        <taxon>Plakobranchidae</taxon>
        <taxon>Plakobranchus</taxon>
    </lineage>
</organism>
<sequence>MCLRACNSDSRYSSEDYMSGVTFGPSPKPKTQLEKCREWIRLCNHPHTDLSVNKTGGSPSGRWVRAVPSSLGTVPPQVVFSGGLRSRPSPRCPTTGTRQHSVLSGPARGHHVVTLPSGSGSCLCPLHVTTGTRSGKRQNRL</sequence>
<name>A0AAV3Y9T2_9GAST</name>
<feature type="region of interest" description="Disordered" evidence="1">
    <location>
        <begin position="84"/>
        <end position="104"/>
    </location>
</feature>
<accession>A0AAV3Y9T2</accession>
<comment type="caution">
    <text evidence="2">The sequence shown here is derived from an EMBL/GenBank/DDBJ whole genome shotgun (WGS) entry which is preliminary data.</text>
</comment>
<evidence type="ECO:0000313" key="3">
    <source>
        <dbReference type="Proteomes" id="UP000735302"/>
    </source>
</evidence>
<reference evidence="2 3" key="1">
    <citation type="journal article" date="2021" name="Elife">
        <title>Chloroplast acquisition without the gene transfer in kleptoplastic sea slugs, Plakobranchus ocellatus.</title>
        <authorList>
            <person name="Maeda T."/>
            <person name="Takahashi S."/>
            <person name="Yoshida T."/>
            <person name="Shimamura S."/>
            <person name="Takaki Y."/>
            <person name="Nagai Y."/>
            <person name="Toyoda A."/>
            <person name="Suzuki Y."/>
            <person name="Arimoto A."/>
            <person name="Ishii H."/>
            <person name="Satoh N."/>
            <person name="Nishiyama T."/>
            <person name="Hasebe M."/>
            <person name="Maruyama T."/>
            <person name="Minagawa J."/>
            <person name="Obokata J."/>
            <person name="Shigenobu S."/>
        </authorList>
    </citation>
    <scope>NUCLEOTIDE SEQUENCE [LARGE SCALE GENOMIC DNA]</scope>
</reference>
<dbReference type="Proteomes" id="UP000735302">
    <property type="component" value="Unassembled WGS sequence"/>
</dbReference>
<dbReference type="EMBL" id="BLXT01000641">
    <property type="protein sequence ID" value="GFN79165.1"/>
    <property type="molecule type" value="Genomic_DNA"/>
</dbReference>
<dbReference type="AlphaFoldDB" id="A0AAV3Y9T2"/>
<evidence type="ECO:0000313" key="2">
    <source>
        <dbReference type="EMBL" id="GFN79165.1"/>
    </source>
</evidence>
<evidence type="ECO:0000256" key="1">
    <source>
        <dbReference type="SAM" id="MobiDB-lite"/>
    </source>
</evidence>
<gene>
    <name evidence="2" type="ORF">PoB_000567100</name>
</gene>
<keyword evidence="3" id="KW-1185">Reference proteome</keyword>
<protein>
    <submittedName>
        <fullName evidence="2">Uncharacterized protein</fullName>
    </submittedName>
</protein>
<feature type="compositionally biased region" description="Polar residues" evidence="1">
    <location>
        <begin position="92"/>
        <end position="102"/>
    </location>
</feature>
<proteinExistence type="predicted"/>